<accession>A0A1X2HH22</accession>
<evidence type="ECO:0000313" key="3">
    <source>
        <dbReference type="Proteomes" id="UP000242180"/>
    </source>
</evidence>
<organism evidence="2 3">
    <name type="scientific">Syncephalastrum racemosum</name>
    <name type="common">Filamentous fungus</name>
    <dbReference type="NCBI Taxonomy" id="13706"/>
    <lineage>
        <taxon>Eukaryota</taxon>
        <taxon>Fungi</taxon>
        <taxon>Fungi incertae sedis</taxon>
        <taxon>Mucoromycota</taxon>
        <taxon>Mucoromycotina</taxon>
        <taxon>Mucoromycetes</taxon>
        <taxon>Mucorales</taxon>
        <taxon>Syncephalastraceae</taxon>
        <taxon>Syncephalastrum</taxon>
    </lineage>
</organism>
<feature type="region of interest" description="Disordered" evidence="1">
    <location>
        <begin position="1"/>
        <end position="34"/>
    </location>
</feature>
<gene>
    <name evidence="2" type="ORF">BCR43DRAFT_491087</name>
</gene>
<reference evidence="2 3" key="1">
    <citation type="submission" date="2016-07" db="EMBL/GenBank/DDBJ databases">
        <title>Pervasive Adenine N6-methylation of Active Genes in Fungi.</title>
        <authorList>
            <consortium name="DOE Joint Genome Institute"/>
            <person name="Mondo S.J."/>
            <person name="Dannebaum R.O."/>
            <person name="Kuo R.C."/>
            <person name="Labutti K."/>
            <person name="Haridas S."/>
            <person name="Kuo A."/>
            <person name="Salamov A."/>
            <person name="Ahrendt S.R."/>
            <person name="Lipzen A."/>
            <person name="Sullivan W."/>
            <person name="Andreopoulos W.B."/>
            <person name="Clum A."/>
            <person name="Lindquist E."/>
            <person name="Daum C."/>
            <person name="Ramamoorthy G.K."/>
            <person name="Gryganskyi A."/>
            <person name="Culley D."/>
            <person name="Magnuson J.K."/>
            <person name="James T.Y."/>
            <person name="O'Malley M.A."/>
            <person name="Stajich J.E."/>
            <person name="Spatafora J.W."/>
            <person name="Visel A."/>
            <person name="Grigoriev I.V."/>
        </authorList>
    </citation>
    <scope>NUCLEOTIDE SEQUENCE [LARGE SCALE GENOMIC DNA]</scope>
    <source>
        <strain evidence="2 3">NRRL 2496</strain>
    </source>
</reference>
<feature type="non-terminal residue" evidence="2">
    <location>
        <position position="52"/>
    </location>
</feature>
<sequence length="52" mass="6397">MGLLGEGQRRERKKKRKKRKRTKKRRRRENQKGCQKLADRMCIITIYSLLHD</sequence>
<feature type="compositionally biased region" description="Basic residues" evidence="1">
    <location>
        <begin position="10"/>
        <end position="29"/>
    </location>
</feature>
<evidence type="ECO:0000256" key="1">
    <source>
        <dbReference type="SAM" id="MobiDB-lite"/>
    </source>
</evidence>
<dbReference type="Proteomes" id="UP000242180">
    <property type="component" value="Unassembled WGS sequence"/>
</dbReference>
<dbReference type="AlphaFoldDB" id="A0A1X2HH22"/>
<protein>
    <submittedName>
        <fullName evidence="2">Uncharacterized protein</fullName>
    </submittedName>
</protein>
<keyword evidence="3" id="KW-1185">Reference proteome</keyword>
<dbReference type="InParanoid" id="A0A1X2HH22"/>
<name>A0A1X2HH22_SYNRA</name>
<evidence type="ECO:0000313" key="2">
    <source>
        <dbReference type="EMBL" id="ORY98244.1"/>
    </source>
</evidence>
<dbReference type="EMBL" id="MCGN01000004">
    <property type="protein sequence ID" value="ORY98244.1"/>
    <property type="molecule type" value="Genomic_DNA"/>
</dbReference>
<comment type="caution">
    <text evidence="2">The sequence shown here is derived from an EMBL/GenBank/DDBJ whole genome shotgun (WGS) entry which is preliminary data.</text>
</comment>
<proteinExistence type="predicted"/>